<evidence type="ECO:0000313" key="2">
    <source>
        <dbReference type="EMBL" id="CAF1234950.1"/>
    </source>
</evidence>
<proteinExistence type="predicted"/>
<dbReference type="Proteomes" id="UP000663870">
    <property type="component" value="Unassembled WGS sequence"/>
</dbReference>
<comment type="caution">
    <text evidence="3">The sequence shown here is derived from an EMBL/GenBank/DDBJ whole genome shotgun (WGS) entry which is preliminary data.</text>
</comment>
<evidence type="ECO:0000313" key="3">
    <source>
        <dbReference type="EMBL" id="CAF1516917.1"/>
    </source>
</evidence>
<dbReference type="EMBL" id="CAJNOH010001610">
    <property type="protein sequence ID" value="CAF1234950.1"/>
    <property type="molecule type" value="Genomic_DNA"/>
</dbReference>
<name>A0A815UGZ9_9BILA</name>
<organism evidence="3 4">
    <name type="scientific">Rotaria sordida</name>
    <dbReference type="NCBI Taxonomy" id="392033"/>
    <lineage>
        <taxon>Eukaryota</taxon>
        <taxon>Metazoa</taxon>
        <taxon>Spiralia</taxon>
        <taxon>Gnathifera</taxon>
        <taxon>Rotifera</taxon>
        <taxon>Eurotatoria</taxon>
        <taxon>Bdelloidea</taxon>
        <taxon>Philodinida</taxon>
        <taxon>Philodinidae</taxon>
        <taxon>Rotaria</taxon>
    </lineage>
</organism>
<dbReference type="Gene3D" id="3.80.10.10">
    <property type="entry name" value="Ribonuclease Inhibitor"/>
    <property type="match status" value="1"/>
</dbReference>
<keyword evidence="4" id="KW-1185">Reference proteome</keyword>
<reference evidence="3" key="1">
    <citation type="submission" date="2021-02" db="EMBL/GenBank/DDBJ databases">
        <authorList>
            <person name="Nowell W R."/>
        </authorList>
    </citation>
    <scope>NUCLEOTIDE SEQUENCE</scope>
</reference>
<feature type="domain" description="F-box" evidence="1">
    <location>
        <begin position="7"/>
        <end position="57"/>
    </location>
</feature>
<evidence type="ECO:0000259" key="1">
    <source>
        <dbReference type="PROSITE" id="PS50181"/>
    </source>
</evidence>
<dbReference type="InterPro" id="IPR032675">
    <property type="entry name" value="LRR_dom_sf"/>
</dbReference>
<dbReference type="Proteomes" id="UP000663854">
    <property type="component" value="Unassembled WGS sequence"/>
</dbReference>
<accession>A0A815UGZ9</accession>
<sequence>MSDQTIIMTFELLPNELLIECFKYLNALDIFYSFDQLNPRFSGLIRTILLRLSFQNVRKRIFDHFCTKYLLDSKIKDKIISLKLSNKNTCDQIDTFLSLFSLHKFSNLESLRLDGIRRTNLKNLQSMLPLISKLYSFHLIDSDYDLSSILPSGTPQLLAMSEPPHHLNHKLQTFPIVNLTISIYNLTELDKLFTYMPMLKYLNIHNISMNNSNNTISNRCRAIYLQKLIINNFQYEFQLFKIFVEQIPNLKNLTLFSKNETMINAYNWQDLITASLPYLNTFKFKFIYSRIDDDDDDYNTIINKFEQFQSSFWQEQHHWNTEYVLDKDLAYVYTIPYISNTYILTSYTNRYCKKSINNLNIFNNVTNLTLYQKTIREKCEFYFSNVEFLTLENESDTLKYNDNRFLCADNVHFLKTIINLTNLKHLNISSKCKIDMLPVLLEILKQSPRLSSLTIDPFTLSILLNDDELYKYLNKLIKKLDIYKEHDDTLNVFSTTKFCRAFSNLEQLKCNIQHLDNLLSLRNNLLPKLSFLFVIATSLIDENFIDQFKKGLLNLNIKHEIEYDYLTDGTFNEEIGIWID</sequence>
<gene>
    <name evidence="3" type="ORF">JXQ802_LOCUS41334</name>
    <name evidence="2" type="ORF">PYM288_LOCUS26578</name>
</gene>
<protein>
    <recommendedName>
        <fullName evidence="1">F-box domain-containing protein</fullName>
    </recommendedName>
</protein>
<dbReference type="PROSITE" id="PS50181">
    <property type="entry name" value="FBOX"/>
    <property type="match status" value="1"/>
</dbReference>
<evidence type="ECO:0000313" key="4">
    <source>
        <dbReference type="Proteomes" id="UP000663870"/>
    </source>
</evidence>
<dbReference type="InterPro" id="IPR001810">
    <property type="entry name" value="F-box_dom"/>
</dbReference>
<dbReference type="EMBL" id="CAJNOL010002620">
    <property type="protein sequence ID" value="CAF1516917.1"/>
    <property type="molecule type" value="Genomic_DNA"/>
</dbReference>
<dbReference type="AlphaFoldDB" id="A0A815UGZ9"/>